<evidence type="ECO:0000256" key="3">
    <source>
        <dbReference type="ARBA" id="ARBA00022630"/>
    </source>
</evidence>
<evidence type="ECO:0000259" key="11">
    <source>
        <dbReference type="PROSITE" id="PS00624"/>
    </source>
</evidence>
<dbReference type="Gene3D" id="4.10.450.10">
    <property type="entry name" value="Glucose Oxidase, domain 2"/>
    <property type="match status" value="1"/>
</dbReference>
<dbReference type="PANTHER" id="PTHR11552:SF201">
    <property type="entry name" value="GLUCOSE-METHANOL-CHOLINE OXIDOREDUCTASE N-TERMINAL DOMAIN-CONTAINING PROTEIN"/>
    <property type="match status" value="1"/>
</dbReference>
<dbReference type="STRING" id="1108050.A0A0B7G104"/>
<dbReference type="Pfam" id="PF00732">
    <property type="entry name" value="GMC_oxred_N"/>
    <property type="match status" value="1"/>
</dbReference>
<evidence type="ECO:0000256" key="2">
    <source>
        <dbReference type="ARBA" id="ARBA00010790"/>
    </source>
</evidence>
<dbReference type="InterPro" id="IPR036188">
    <property type="entry name" value="FAD/NAD-bd_sf"/>
</dbReference>
<dbReference type="PIRSF" id="PIRSF000137">
    <property type="entry name" value="Alcohol_oxidase"/>
    <property type="match status" value="1"/>
</dbReference>
<dbReference type="InterPro" id="IPR012132">
    <property type="entry name" value="GMC_OxRdtase"/>
</dbReference>
<dbReference type="Pfam" id="PF05199">
    <property type="entry name" value="GMC_oxred_C"/>
    <property type="match status" value="1"/>
</dbReference>
<keyword evidence="5 8" id="KW-0274">FAD</keyword>
<feature type="active site" description="Proton donor" evidence="7">
    <location>
        <position position="538"/>
    </location>
</feature>
<dbReference type="PROSITE" id="PS00623">
    <property type="entry name" value="GMC_OXRED_1"/>
    <property type="match status" value="1"/>
</dbReference>
<feature type="chain" id="PRO_5002114566" evidence="9">
    <location>
        <begin position="20"/>
        <end position="601"/>
    </location>
</feature>
<feature type="domain" description="Glucose-methanol-choline oxidoreductase N-terminal" evidence="10">
    <location>
        <begin position="105"/>
        <end position="128"/>
    </location>
</feature>
<evidence type="ECO:0000256" key="9">
    <source>
        <dbReference type="SAM" id="SignalP"/>
    </source>
</evidence>
<keyword evidence="3 8" id="KW-0285">Flavoprotein</keyword>
<dbReference type="OrthoDB" id="269227at2759"/>
<accession>A0A0B7G104</accession>
<feature type="signal peptide" evidence="9">
    <location>
        <begin position="1"/>
        <end position="19"/>
    </location>
</feature>
<name>A0A0B7G104_THACB</name>
<dbReference type="SUPFAM" id="SSF54373">
    <property type="entry name" value="FAD-linked reductases, C-terminal domain"/>
    <property type="match status" value="1"/>
</dbReference>
<dbReference type="InterPro" id="IPR027424">
    <property type="entry name" value="Glucose_Oxidase_domain_2"/>
</dbReference>
<dbReference type="GO" id="GO:0050660">
    <property type="term" value="F:flavin adenine dinucleotide binding"/>
    <property type="evidence" value="ECO:0007669"/>
    <property type="project" value="InterPro"/>
</dbReference>
<reference evidence="12 13" key="1">
    <citation type="submission" date="2014-11" db="EMBL/GenBank/DDBJ databases">
        <authorList>
            <person name="Wibberg Daniel"/>
        </authorList>
    </citation>
    <scope>NUCLEOTIDE SEQUENCE [LARGE SCALE GENOMIC DNA]</scope>
    <source>
        <strain evidence="12">Rhizoctonia solani AG1-IB 7/3/14</strain>
    </source>
</reference>
<gene>
    <name evidence="12" type="ORF">RSOLAG1IB_10481</name>
</gene>
<evidence type="ECO:0000256" key="6">
    <source>
        <dbReference type="ARBA" id="ARBA00023002"/>
    </source>
</evidence>
<evidence type="ECO:0000256" key="7">
    <source>
        <dbReference type="PIRSR" id="PIRSR000137-1"/>
    </source>
</evidence>
<evidence type="ECO:0000313" key="12">
    <source>
        <dbReference type="EMBL" id="CEL62789.1"/>
    </source>
</evidence>
<evidence type="ECO:0000256" key="8">
    <source>
        <dbReference type="RuleBase" id="RU003968"/>
    </source>
</evidence>
<comment type="similarity">
    <text evidence="2 8">Belongs to the GMC oxidoreductase family.</text>
</comment>
<keyword evidence="4 9" id="KW-0732">Signal</keyword>
<sequence length="601" mass="64199">MVKFRFGTLSVLSVISASAANVVTNNPQVVANKTYDYIVVGGGLTGLTLAARLAEDPKTTVLVIEAGRDDRGDPRVYDIYAYTQAFGTDMDWDWPADQGRRIKGGKTLGGSTSINGGAYTRGLASQYDAWSSLLSAGEQNLGWNWASLFSYMKKSETFSAPNSQQAAKGAQSTASYHGTSGPVQVAFASQMYGGPQQPAFVQTIKKTHNVSLCPDLNGGAPNCVAYTPLAIDWRRNDYRSSSAEAYLTPVQERRRGWTVIVEQQATKILFQPGSNPAVATGVQFGRASGARHTAYARKEVILAAGAINTPALMQLSGIGDSLILSSLGISTVVNLPTVGKNLQERTMNSLGAKGNGFDWGGRGPSNVIAFPNLYQVFGSQGASVASQIQSNITRWADSQAVNGASASALRKIFQVQADLITKQNAPIVELFYDTGYPSDLGINIWSLLPFSRGRVQIESTDPFQKPKVTVNYFSVDFDLRCQIAGARMARKILGTAPLSDLSTGEVIPGNSTVPDDGFGGSDADWARWIESGFSTVHHPVGSCAMMAQELGGCVNGRLKVYGTRNLRVVDASIMPTQVSAHPVSTLYGIAEKVADMIKSNV</sequence>
<dbReference type="PROSITE" id="PS00624">
    <property type="entry name" value="GMC_OXRED_2"/>
    <property type="match status" value="1"/>
</dbReference>
<feature type="domain" description="Glucose-methanol-choline oxidoreductase N-terminal" evidence="11">
    <location>
        <begin position="305"/>
        <end position="319"/>
    </location>
</feature>
<keyword evidence="13" id="KW-1185">Reference proteome</keyword>
<keyword evidence="6" id="KW-0560">Oxidoreductase</keyword>
<evidence type="ECO:0000256" key="1">
    <source>
        <dbReference type="ARBA" id="ARBA00001974"/>
    </source>
</evidence>
<evidence type="ECO:0000256" key="5">
    <source>
        <dbReference type="ARBA" id="ARBA00022827"/>
    </source>
</evidence>
<dbReference type="AlphaFoldDB" id="A0A0B7G104"/>
<evidence type="ECO:0000256" key="4">
    <source>
        <dbReference type="ARBA" id="ARBA00022729"/>
    </source>
</evidence>
<dbReference type="Gene3D" id="3.30.560.10">
    <property type="entry name" value="Glucose Oxidase, domain 3"/>
    <property type="match status" value="1"/>
</dbReference>
<dbReference type="InterPro" id="IPR007867">
    <property type="entry name" value="GMC_OxRtase_C"/>
</dbReference>
<evidence type="ECO:0000259" key="10">
    <source>
        <dbReference type="PROSITE" id="PS00623"/>
    </source>
</evidence>
<dbReference type="GO" id="GO:0016614">
    <property type="term" value="F:oxidoreductase activity, acting on CH-OH group of donors"/>
    <property type="evidence" value="ECO:0007669"/>
    <property type="project" value="InterPro"/>
</dbReference>
<proteinExistence type="inferred from homology"/>
<dbReference type="SUPFAM" id="SSF51905">
    <property type="entry name" value="FAD/NAD(P)-binding domain"/>
    <property type="match status" value="1"/>
</dbReference>
<dbReference type="EMBL" id="LN679169">
    <property type="protein sequence ID" value="CEL62789.1"/>
    <property type="molecule type" value="Genomic_DNA"/>
</dbReference>
<dbReference type="InterPro" id="IPR000172">
    <property type="entry name" value="GMC_OxRdtase_N"/>
</dbReference>
<dbReference type="PANTHER" id="PTHR11552">
    <property type="entry name" value="GLUCOSE-METHANOL-CHOLINE GMC OXIDOREDUCTASE"/>
    <property type="match status" value="1"/>
</dbReference>
<feature type="active site" description="Proton acceptor" evidence="7">
    <location>
        <position position="581"/>
    </location>
</feature>
<evidence type="ECO:0000313" key="13">
    <source>
        <dbReference type="Proteomes" id="UP000059188"/>
    </source>
</evidence>
<protein>
    <submittedName>
        <fullName evidence="12">Glucose oxidase</fullName>
    </submittedName>
</protein>
<dbReference type="Proteomes" id="UP000059188">
    <property type="component" value="Unassembled WGS sequence"/>
</dbReference>
<comment type="cofactor">
    <cofactor evidence="1">
        <name>FAD</name>
        <dbReference type="ChEBI" id="CHEBI:57692"/>
    </cofactor>
</comment>
<organism evidence="12 13">
    <name type="scientific">Thanatephorus cucumeris (strain AG1-IB / isolate 7/3/14)</name>
    <name type="common">Lettuce bottom rot fungus</name>
    <name type="synonym">Rhizoctonia solani</name>
    <dbReference type="NCBI Taxonomy" id="1108050"/>
    <lineage>
        <taxon>Eukaryota</taxon>
        <taxon>Fungi</taxon>
        <taxon>Dikarya</taxon>
        <taxon>Basidiomycota</taxon>
        <taxon>Agaricomycotina</taxon>
        <taxon>Agaricomycetes</taxon>
        <taxon>Cantharellales</taxon>
        <taxon>Ceratobasidiaceae</taxon>
        <taxon>Rhizoctonia</taxon>
        <taxon>Rhizoctonia solani AG-1</taxon>
    </lineage>
</organism>
<dbReference type="Gene3D" id="3.50.50.60">
    <property type="entry name" value="FAD/NAD(P)-binding domain"/>
    <property type="match status" value="1"/>
</dbReference>